<dbReference type="Proteomes" id="UP000279284">
    <property type="component" value="Chromosome"/>
</dbReference>
<dbReference type="OrthoDB" id="9893428at2"/>
<evidence type="ECO:0008006" key="3">
    <source>
        <dbReference type="Google" id="ProtNLM"/>
    </source>
</evidence>
<dbReference type="RefSeq" id="WP_085417542.1">
    <property type="nucleotide sequence ID" value="NZ_CAUJPY010000048.1"/>
</dbReference>
<proteinExistence type="predicted"/>
<dbReference type="KEGG" id="nci:NCTC10296_00575"/>
<dbReference type="PROSITE" id="PS51257">
    <property type="entry name" value="PROKAR_LIPOPROTEIN"/>
    <property type="match status" value="1"/>
</dbReference>
<evidence type="ECO:0000313" key="1">
    <source>
        <dbReference type="EMBL" id="VEE99889.1"/>
    </source>
</evidence>
<dbReference type="EMBL" id="LR134313">
    <property type="protein sequence ID" value="VEE99889.1"/>
    <property type="molecule type" value="Genomic_DNA"/>
</dbReference>
<name>A0A448D6D3_9NEIS</name>
<evidence type="ECO:0000313" key="2">
    <source>
        <dbReference type="Proteomes" id="UP000279284"/>
    </source>
</evidence>
<keyword evidence="2" id="KW-1185">Reference proteome</keyword>
<gene>
    <name evidence="1" type="ORF">NCTC10296_00575</name>
</gene>
<accession>A0A448D6D3</accession>
<dbReference type="Pfam" id="PF13992">
    <property type="entry name" value="YecR"/>
    <property type="match status" value="1"/>
</dbReference>
<organism evidence="1 2">
    <name type="scientific">Neisseria canis</name>
    <dbReference type="NCBI Taxonomy" id="493"/>
    <lineage>
        <taxon>Bacteria</taxon>
        <taxon>Pseudomonadati</taxon>
        <taxon>Pseudomonadota</taxon>
        <taxon>Betaproteobacteria</taxon>
        <taxon>Neisseriales</taxon>
        <taxon>Neisseriaceae</taxon>
        <taxon>Neisseria</taxon>
    </lineage>
</organism>
<protein>
    <recommendedName>
        <fullName evidence="3">Lipoprotein</fullName>
    </recommendedName>
</protein>
<dbReference type="AlphaFoldDB" id="A0A448D6D3"/>
<dbReference type="InterPro" id="IPR025731">
    <property type="entry name" value="YecR-like"/>
</dbReference>
<sequence length="125" mass="13969">MKPSFLLILPLLAACTTGKPVVQWQYRGGDAKKGIVYLSYDHAEFQNARAGKVSPQLMADKRCRQLGFQKAARVQGSRSECVRKGGMIGTCSVTRTTYEYLCGEYPKQAKSETVKKTMKQKSKKQ</sequence>
<reference evidence="1 2" key="1">
    <citation type="submission" date="2018-12" db="EMBL/GenBank/DDBJ databases">
        <authorList>
            <consortium name="Pathogen Informatics"/>
        </authorList>
    </citation>
    <scope>NUCLEOTIDE SEQUENCE [LARGE SCALE GENOMIC DNA]</scope>
    <source>
        <strain evidence="1 2">NCTC10296</strain>
    </source>
</reference>